<feature type="compositionally biased region" description="Polar residues" evidence="4">
    <location>
        <begin position="114"/>
        <end position="125"/>
    </location>
</feature>
<feature type="compositionally biased region" description="Acidic residues" evidence="4">
    <location>
        <begin position="61"/>
        <end position="74"/>
    </location>
</feature>
<evidence type="ECO:0000256" key="2">
    <source>
        <dbReference type="ARBA" id="ARBA00022670"/>
    </source>
</evidence>
<protein>
    <submittedName>
        <fullName evidence="6">Unplaced genomic scaffold SPHSTscaffold_74, whole genome shotgun sequence</fullName>
    </submittedName>
</protein>
<dbReference type="HOGENOM" id="CLU_642784_0_0_1"/>
<dbReference type="Proteomes" id="UP000054279">
    <property type="component" value="Unassembled WGS sequence"/>
</dbReference>
<evidence type="ECO:0000313" key="7">
    <source>
        <dbReference type="Proteomes" id="UP000054279"/>
    </source>
</evidence>
<dbReference type="InterPro" id="IPR038765">
    <property type="entry name" value="Papain-like_cys_pep_sf"/>
</dbReference>
<dbReference type="Pfam" id="PF02902">
    <property type="entry name" value="Peptidase_C48"/>
    <property type="match status" value="1"/>
</dbReference>
<evidence type="ECO:0000259" key="5">
    <source>
        <dbReference type="PROSITE" id="PS50600"/>
    </source>
</evidence>
<feature type="domain" description="Ubiquitin-like protease family profile" evidence="5">
    <location>
        <begin position="144"/>
        <end position="336"/>
    </location>
</feature>
<dbReference type="GO" id="GO:0019783">
    <property type="term" value="F:ubiquitin-like protein peptidase activity"/>
    <property type="evidence" value="ECO:0007669"/>
    <property type="project" value="UniProtKB-ARBA"/>
</dbReference>
<dbReference type="SUPFAM" id="SSF54001">
    <property type="entry name" value="Cysteine proteinases"/>
    <property type="match status" value="1"/>
</dbReference>
<dbReference type="PROSITE" id="PS50600">
    <property type="entry name" value="ULP_PROTEASE"/>
    <property type="match status" value="1"/>
</dbReference>
<dbReference type="GO" id="GO:0006508">
    <property type="term" value="P:proteolysis"/>
    <property type="evidence" value="ECO:0007669"/>
    <property type="project" value="UniProtKB-KW"/>
</dbReference>
<feature type="region of interest" description="Disordered" evidence="4">
    <location>
        <begin position="97"/>
        <end position="129"/>
    </location>
</feature>
<feature type="region of interest" description="Disordered" evidence="4">
    <location>
        <begin position="27"/>
        <end position="78"/>
    </location>
</feature>
<organism evidence="6 7">
    <name type="scientific">Sphaerobolus stellatus (strain SS14)</name>
    <dbReference type="NCBI Taxonomy" id="990650"/>
    <lineage>
        <taxon>Eukaryota</taxon>
        <taxon>Fungi</taxon>
        <taxon>Dikarya</taxon>
        <taxon>Basidiomycota</taxon>
        <taxon>Agaricomycotina</taxon>
        <taxon>Agaricomycetes</taxon>
        <taxon>Phallomycetidae</taxon>
        <taxon>Geastrales</taxon>
        <taxon>Sphaerobolaceae</taxon>
        <taxon>Sphaerobolus</taxon>
    </lineage>
</organism>
<dbReference type="EMBL" id="KN837149">
    <property type="protein sequence ID" value="KIJ39821.1"/>
    <property type="molecule type" value="Genomic_DNA"/>
</dbReference>
<keyword evidence="7" id="KW-1185">Reference proteome</keyword>
<dbReference type="InterPro" id="IPR003653">
    <property type="entry name" value="Peptidase_C48_C"/>
</dbReference>
<dbReference type="AlphaFoldDB" id="A0A0C9VPP2"/>
<evidence type="ECO:0000313" key="6">
    <source>
        <dbReference type="EMBL" id="KIJ39821.1"/>
    </source>
</evidence>
<proteinExistence type="inferred from homology"/>
<comment type="similarity">
    <text evidence="1">Belongs to the peptidase C48 family.</text>
</comment>
<keyword evidence="3" id="KW-0378">Hydrolase</keyword>
<dbReference type="OrthoDB" id="2976051at2759"/>
<evidence type="ECO:0000256" key="3">
    <source>
        <dbReference type="ARBA" id="ARBA00022801"/>
    </source>
</evidence>
<gene>
    <name evidence="6" type="ORF">M422DRAFT_257424</name>
</gene>
<keyword evidence="2" id="KW-0645">Protease</keyword>
<accession>A0A0C9VPP2</accession>
<evidence type="ECO:0000256" key="4">
    <source>
        <dbReference type="SAM" id="MobiDB-lite"/>
    </source>
</evidence>
<sequence length="414" mass="46600">MNQWDFPGSVAPPKVHVSELARFKNFSISSSEESDDEAEEMDKLGDLCDHITGQVWGSKEEADDDGNEDEDEDGNSVASYGSRKEFKQELNQHAVATNNARDVASPSVSKKFKTAQSQSENTDTPTGLPLAVCPEPAKTSAESVSLKHHKTKDLGRMCGQWGCYKEAIDAIHKRCGWFEGKVIMVLVNCLANQRAGNTFTHHTTSLILWHVQETIDKPAVNNDYNNMVAWIRKEISVIREMPPKRFWVIPAHGPAHWMLIIIDWQSKFIGFMDSLPSRVGAAADKEGVQEEIWWLLQLICDNFVMAEWEWTSEERPAQQRNWYDCGAFGLGYGELHCMWRAEYIDSGANEGMVGQMIQMLDTLPSLDVFEFALSSKSKHQGTKHSQCVEDRVDVDAWVSAGEKGVITVEELVRE</sequence>
<dbReference type="Gene3D" id="3.40.395.10">
    <property type="entry name" value="Adenoviral Proteinase, Chain A"/>
    <property type="match status" value="1"/>
</dbReference>
<evidence type="ECO:0000256" key="1">
    <source>
        <dbReference type="ARBA" id="ARBA00005234"/>
    </source>
</evidence>
<dbReference type="GO" id="GO:0008234">
    <property type="term" value="F:cysteine-type peptidase activity"/>
    <property type="evidence" value="ECO:0007669"/>
    <property type="project" value="InterPro"/>
</dbReference>
<name>A0A0C9VPP2_SPHS4</name>
<reference evidence="6 7" key="1">
    <citation type="submission" date="2014-06" db="EMBL/GenBank/DDBJ databases">
        <title>Evolutionary Origins and Diversification of the Mycorrhizal Mutualists.</title>
        <authorList>
            <consortium name="DOE Joint Genome Institute"/>
            <consortium name="Mycorrhizal Genomics Consortium"/>
            <person name="Kohler A."/>
            <person name="Kuo A."/>
            <person name="Nagy L.G."/>
            <person name="Floudas D."/>
            <person name="Copeland A."/>
            <person name="Barry K.W."/>
            <person name="Cichocki N."/>
            <person name="Veneault-Fourrey C."/>
            <person name="LaButti K."/>
            <person name="Lindquist E.A."/>
            <person name="Lipzen A."/>
            <person name="Lundell T."/>
            <person name="Morin E."/>
            <person name="Murat C."/>
            <person name="Riley R."/>
            <person name="Ohm R."/>
            <person name="Sun H."/>
            <person name="Tunlid A."/>
            <person name="Henrissat B."/>
            <person name="Grigoriev I.V."/>
            <person name="Hibbett D.S."/>
            <person name="Martin F."/>
        </authorList>
    </citation>
    <scope>NUCLEOTIDE SEQUENCE [LARGE SCALE GENOMIC DNA]</scope>
    <source>
        <strain evidence="6 7">SS14</strain>
    </source>
</reference>